<dbReference type="GO" id="GO:0005524">
    <property type="term" value="F:ATP binding"/>
    <property type="evidence" value="ECO:0007669"/>
    <property type="project" value="UniProtKB-KW"/>
</dbReference>
<dbReference type="InterPro" id="IPR036597">
    <property type="entry name" value="Fido-like_dom_sf"/>
</dbReference>
<dbReference type="SUPFAM" id="SSF140931">
    <property type="entry name" value="Fic-like"/>
    <property type="match status" value="1"/>
</dbReference>
<feature type="active site" evidence="1">
    <location>
        <position position="212"/>
    </location>
</feature>
<dbReference type="Pfam" id="PF02661">
    <property type="entry name" value="Fic"/>
    <property type="match status" value="1"/>
</dbReference>
<organism evidence="5 6">
    <name type="scientific">Pelosinus propionicus DSM 13327</name>
    <dbReference type="NCBI Taxonomy" id="1123291"/>
    <lineage>
        <taxon>Bacteria</taxon>
        <taxon>Bacillati</taxon>
        <taxon>Bacillota</taxon>
        <taxon>Negativicutes</taxon>
        <taxon>Selenomonadales</taxon>
        <taxon>Sporomusaceae</taxon>
        <taxon>Pelosinus</taxon>
    </lineage>
</organism>
<evidence type="ECO:0000259" key="4">
    <source>
        <dbReference type="PROSITE" id="PS51459"/>
    </source>
</evidence>
<feature type="site" description="Important for autoinhibition of adenylyltransferase activity" evidence="3">
    <location>
        <position position="84"/>
    </location>
</feature>
<dbReference type="OrthoDB" id="9813719at2"/>
<feature type="binding site" evidence="2">
    <location>
        <begin position="248"/>
        <end position="249"/>
    </location>
    <ligand>
        <name>ATP</name>
        <dbReference type="ChEBI" id="CHEBI:30616"/>
    </ligand>
</feature>
<gene>
    <name evidence="5" type="ORF">SAMN04490355_105020</name>
</gene>
<evidence type="ECO:0000313" key="5">
    <source>
        <dbReference type="EMBL" id="SFM17421.1"/>
    </source>
</evidence>
<dbReference type="Gene3D" id="1.10.3290.10">
    <property type="entry name" value="Fido-like domain"/>
    <property type="match status" value="1"/>
</dbReference>
<accession>A0A1I4NPJ5</accession>
<evidence type="ECO:0000256" key="2">
    <source>
        <dbReference type="PIRSR" id="PIRSR640198-2"/>
    </source>
</evidence>
<sequence length="284" mass="32642">MSKTIIVREESKVISSLTYEEFNKISITVEQFERSVGVDYFLLLQSIDEKKAILDGKKPFPYHTLKSLREKLLVEWTYHSNAIEGNTLTLSETKVVLEGITVGGKTLREHLEVMNHKDAIHYIEEIIANHESLSEWQIKNIHSLVLKGILPGNAGVYRQENVFISGAEHIPPAFVHVREQMTQLMEWYAGEGQTLHVVERAAILHSEFVKVHPFVDGNGRTARLLLNFELMKHGYVPIVIKKEQRLEYYNALDYSHVKGEYDVFIKLVAGILEGTLEFYIQHIK</sequence>
<dbReference type="Proteomes" id="UP000199520">
    <property type="component" value="Unassembled WGS sequence"/>
</dbReference>
<dbReference type="RefSeq" id="WP_090942173.1">
    <property type="nucleotide sequence ID" value="NZ_FOTS01000050.1"/>
</dbReference>
<dbReference type="EMBL" id="FOTS01000050">
    <property type="protein sequence ID" value="SFM17421.1"/>
    <property type="molecule type" value="Genomic_DNA"/>
</dbReference>
<keyword evidence="2" id="KW-0547">Nucleotide-binding</keyword>
<dbReference type="AlphaFoldDB" id="A0A1I4NPJ5"/>
<feature type="binding site" evidence="2">
    <location>
        <begin position="216"/>
        <end position="223"/>
    </location>
    <ligand>
        <name>ATP</name>
        <dbReference type="ChEBI" id="CHEBI:30616"/>
    </ligand>
</feature>
<protein>
    <submittedName>
        <fullName evidence="5">Fic family protein</fullName>
    </submittedName>
</protein>
<evidence type="ECO:0000256" key="3">
    <source>
        <dbReference type="PIRSR" id="PIRSR640198-3"/>
    </source>
</evidence>
<reference evidence="6" key="1">
    <citation type="submission" date="2016-10" db="EMBL/GenBank/DDBJ databases">
        <authorList>
            <person name="Varghese N."/>
            <person name="Submissions S."/>
        </authorList>
    </citation>
    <scope>NUCLEOTIDE SEQUENCE [LARGE SCALE GENOMIC DNA]</scope>
    <source>
        <strain evidence="6">DSM 13327</strain>
    </source>
</reference>
<dbReference type="PROSITE" id="PS51459">
    <property type="entry name" value="FIDO"/>
    <property type="match status" value="1"/>
</dbReference>
<evidence type="ECO:0000256" key="1">
    <source>
        <dbReference type="PIRSR" id="PIRSR640198-1"/>
    </source>
</evidence>
<dbReference type="InterPro" id="IPR040198">
    <property type="entry name" value="Fido_containing"/>
</dbReference>
<feature type="domain" description="Fido" evidence="4">
    <location>
        <begin position="133"/>
        <end position="270"/>
    </location>
</feature>
<evidence type="ECO:0000313" key="6">
    <source>
        <dbReference type="Proteomes" id="UP000199520"/>
    </source>
</evidence>
<name>A0A1I4NPJ5_9FIRM</name>
<keyword evidence="6" id="KW-1185">Reference proteome</keyword>
<dbReference type="PANTHER" id="PTHR13504:SF38">
    <property type="entry name" value="FIDO DOMAIN-CONTAINING PROTEIN"/>
    <property type="match status" value="1"/>
</dbReference>
<dbReference type="STRING" id="1123291.SAMN04490355_105020"/>
<dbReference type="InterPro" id="IPR003812">
    <property type="entry name" value="Fido"/>
</dbReference>
<keyword evidence="2" id="KW-0067">ATP-binding</keyword>
<proteinExistence type="predicted"/>
<dbReference type="PANTHER" id="PTHR13504">
    <property type="entry name" value="FIDO DOMAIN-CONTAINING PROTEIN DDB_G0283145"/>
    <property type="match status" value="1"/>
</dbReference>